<keyword evidence="3" id="KW-1185">Reference proteome</keyword>
<evidence type="ECO:0000313" key="2">
    <source>
        <dbReference type="EMBL" id="MBM6923787.1"/>
    </source>
</evidence>
<gene>
    <name evidence="2" type="ORF">H9X81_08820</name>
</gene>
<evidence type="ECO:0000313" key="3">
    <source>
        <dbReference type="Proteomes" id="UP000724149"/>
    </source>
</evidence>
<accession>A0ABS2GMU5</accession>
<sequence length="190" mass="20706">MKREEMKPMKTMPRQRFTLRELCLMTFLAVFGMLFKPLVSPAFNLITDFVRVPGGSMTAGFSLLFLVFAAARIRKPGTALLMGLVQAAMSLSMGISATAGILVFITYTMPGAAIDLILCSGWFDRFPLKLRMSAAGAAGVLAGAAFTNMLYFRLPLTAFLLFYLLGILSGACGGVFAWHLSRRLPASVRF</sequence>
<comment type="caution">
    <text evidence="2">The sequence shown here is derived from an EMBL/GenBank/DDBJ whole genome shotgun (WGS) entry which is preliminary data.</text>
</comment>
<dbReference type="EMBL" id="JACSNR010000008">
    <property type="protein sequence ID" value="MBM6923787.1"/>
    <property type="molecule type" value="Genomic_DNA"/>
</dbReference>
<keyword evidence="1" id="KW-0472">Membrane</keyword>
<name>A0ABS2GMU5_9FIRM</name>
<reference evidence="2 3" key="1">
    <citation type="journal article" date="2021" name="Sci. Rep.">
        <title>The distribution of antibiotic resistance genes in chicken gut microbiota commensals.</title>
        <authorList>
            <person name="Juricova H."/>
            <person name="Matiasovicova J."/>
            <person name="Kubasova T."/>
            <person name="Cejkova D."/>
            <person name="Rychlik I."/>
        </authorList>
    </citation>
    <scope>NUCLEOTIDE SEQUENCE [LARGE SCALE GENOMIC DNA]</scope>
    <source>
        <strain evidence="2 3">An564</strain>
    </source>
</reference>
<proteinExistence type="predicted"/>
<keyword evidence="1" id="KW-1133">Transmembrane helix</keyword>
<keyword evidence="1" id="KW-0812">Transmembrane</keyword>
<dbReference type="InterPro" id="IPR017195">
    <property type="entry name" value="ABC_thiamin-permease_prd"/>
</dbReference>
<protein>
    <submittedName>
        <fullName evidence="2">ECF transporter S component</fullName>
    </submittedName>
</protein>
<dbReference type="Pfam" id="PF09819">
    <property type="entry name" value="ABC_cobalt"/>
    <property type="match status" value="1"/>
</dbReference>
<feature type="transmembrane region" description="Helical" evidence="1">
    <location>
        <begin position="135"/>
        <end position="154"/>
    </location>
</feature>
<evidence type="ECO:0000256" key="1">
    <source>
        <dbReference type="SAM" id="Phobius"/>
    </source>
</evidence>
<feature type="transmembrane region" description="Helical" evidence="1">
    <location>
        <begin position="160"/>
        <end position="180"/>
    </location>
</feature>
<dbReference type="Proteomes" id="UP000724149">
    <property type="component" value="Unassembled WGS sequence"/>
</dbReference>
<feature type="transmembrane region" description="Helical" evidence="1">
    <location>
        <begin position="52"/>
        <end position="71"/>
    </location>
</feature>
<feature type="transmembrane region" description="Helical" evidence="1">
    <location>
        <begin position="78"/>
        <end position="95"/>
    </location>
</feature>
<organism evidence="2 3">
    <name type="scientific">Hydrogenoanaerobacterium saccharovorans</name>
    <dbReference type="NCBI Taxonomy" id="474960"/>
    <lineage>
        <taxon>Bacteria</taxon>
        <taxon>Bacillati</taxon>
        <taxon>Bacillota</taxon>
        <taxon>Clostridia</taxon>
        <taxon>Eubacteriales</taxon>
        <taxon>Oscillospiraceae</taxon>
        <taxon>Hydrogenoanaerobacterium</taxon>
    </lineage>
</organism>